<keyword evidence="2 4" id="KW-0863">Zinc-finger</keyword>
<feature type="compositionally biased region" description="Basic residues" evidence="5">
    <location>
        <begin position="304"/>
        <end position="322"/>
    </location>
</feature>
<evidence type="ECO:0000313" key="7">
    <source>
        <dbReference type="EMBL" id="KAJ3698866.1"/>
    </source>
</evidence>
<dbReference type="Gene3D" id="3.30.40.10">
    <property type="entry name" value="Zinc/RING finger domain, C3HC4 (zinc finger)"/>
    <property type="match status" value="1"/>
</dbReference>
<dbReference type="InterPro" id="IPR013083">
    <property type="entry name" value="Znf_RING/FYVE/PHD"/>
</dbReference>
<comment type="caution">
    <text evidence="7">The sequence shown here is derived from an EMBL/GenBank/DDBJ whole genome shotgun (WGS) entry which is preliminary data.</text>
</comment>
<keyword evidence="8" id="KW-1185">Reference proteome</keyword>
<feature type="region of interest" description="Disordered" evidence="5">
    <location>
        <begin position="302"/>
        <end position="416"/>
    </location>
</feature>
<dbReference type="CDD" id="cd16531">
    <property type="entry name" value="RING-HC_RING1-like"/>
    <property type="match status" value="1"/>
</dbReference>
<dbReference type="SUPFAM" id="SSF57850">
    <property type="entry name" value="RING/U-box"/>
    <property type="match status" value="1"/>
</dbReference>
<evidence type="ECO:0000256" key="2">
    <source>
        <dbReference type="ARBA" id="ARBA00022771"/>
    </source>
</evidence>
<evidence type="ECO:0000256" key="5">
    <source>
        <dbReference type="SAM" id="MobiDB-lite"/>
    </source>
</evidence>
<dbReference type="AlphaFoldDB" id="A0AAD5ZJ59"/>
<reference evidence="7 8" key="1">
    <citation type="journal article" date="2022" name="Cell">
        <title>Repeat-based holocentromeres influence genome architecture and karyotype evolution.</title>
        <authorList>
            <person name="Hofstatter P.G."/>
            <person name="Thangavel G."/>
            <person name="Lux T."/>
            <person name="Neumann P."/>
            <person name="Vondrak T."/>
            <person name="Novak P."/>
            <person name="Zhang M."/>
            <person name="Costa L."/>
            <person name="Castellani M."/>
            <person name="Scott A."/>
            <person name="Toegelov H."/>
            <person name="Fuchs J."/>
            <person name="Mata-Sucre Y."/>
            <person name="Dias Y."/>
            <person name="Vanzela A.L.L."/>
            <person name="Huettel B."/>
            <person name="Almeida C.C.S."/>
            <person name="Simkova H."/>
            <person name="Souza G."/>
            <person name="Pedrosa-Harand A."/>
            <person name="Macas J."/>
            <person name="Mayer K.F.X."/>
            <person name="Houben A."/>
            <person name="Marques A."/>
        </authorList>
    </citation>
    <scope>NUCLEOTIDE SEQUENCE [LARGE SCALE GENOMIC DNA]</scope>
    <source>
        <strain evidence="7">RhyTen1mFocal</strain>
    </source>
</reference>
<name>A0AAD5ZJ59_9POAL</name>
<dbReference type="InterPro" id="IPR044592">
    <property type="entry name" value="RING1A/B"/>
</dbReference>
<sequence length="578" mass="63796">MPRKPKGSSARFVHGGPDSNRTVKNSRYDTTRINGNTEKQNSLSVSLCASIPISIRHHPSLISPASLIQTKPKRETKRKRAREKMPAQKRSAASPPSPESPSDKEPDLGPDGSDEEKRGDDEVMEEAANGEKESEGERAEGGEEGGDEEEDSKPGDTSPDPHVKRDDSDAEANSDSNGAGEDDEFIVVKLAEIRKEVQCPICLGIIRKTRTVMECLHRFCRDCIDKSMRLSNNECPACRTHCASRRSLRDDPNFDALISALYPDIDKYEEEQELAFSEEEKTRNKKIQASIAETFRRQSEALGKRKSVVRGRNSRRRVRGRGRPSCADNTAGSEDDEEEANGNEGSKESSSADEQSPPDDVRQPKRRRRWPTGSARSSPAKSTAGTSEDAGGGEENNEASGIGKETHMSPSPLKAGNMEVLSWGKNGTRSQNRHGATSSLAGRLVKGGRVARLVEHLRSLDENNNEVDVYLSLFPLDGESMPNLEKPYVCCKQTLSIKQICQFVAVNLSRQVEEIEIYAKKPELGSPSKEDFVKDQRKSSSSDLLELLEPDKSLSELHPAFSFVQGNLDLLYAVKMQS</sequence>
<dbReference type="PROSITE" id="PS00518">
    <property type="entry name" value="ZF_RING_1"/>
    <property type="match status" value="1"/>
</dbReference>
<dbReference type="SMART" id="SM00184">
    <property type="entry name" value="RING"/>
    <property type="match status" value="1"/>
</dbReference>
<dbReference type="Proteomes" id="UP001210211">
    <property type="component" value="Unassembled WGS sequence"/>
</dbReference>
<protein>
    <recommendedName>
        <fullName evidence="6">RING-type domain-containing protein</fullName>
    </recommendedName>
</protein>
<dbReference type="InterPro" id="IPR001841">
    <property type="entry name" value="Znf_RING"/>
</dbReference>
<accession>A0AAD5ZJ59</accession>
<dbReference type="EMBL" id="JAMRDG010000001">
    <property type="protein sequence ID" value="KAJ3698866.1"/>
    <property type="molecule type" value="Genomic_DNA"/>
</dbReference>
<organism evidence="7 8">
    <name type="scientific">Rhynchospora tenuis</name>
    <dbReference type="NCBI Taxonomy" id="198213"/>
    <lineage>
        <taxon>Eukaryota</taxon>
        <taxon>Viridiplantae</taxon>
        <taxon>Streptophyta</taxon>
        <taxon>Embryophyta</taxon>
        <taxon>Tracheophyta</taxon>
        <taxon>Spermatophyta</taxon>
        <taxon>Magnoliopsida</taxon>
        <taxon>Liliopsida</taxon>
        <taxon>Poales</taxon>
        <taxon>Cyperaceae</taxon>
        <taxon>Cyperoideae</taxon>
        <taxon>Rhynchosporeae</taxon>
        <taxon>Rhynchospora</taxon>
    </lineage>
</organism>
<feature type="domain" description="RING-type" evidence="6">
    <location>
        <begin position="199"/>
        <end position="239"/>
    </location>
</feature>
<evidence type="ECO:0000256" key="3">
    <source>
        <dbReference type="ARBA" id="ARBA00022833"/>
    </source>
</evidence>
<evidence type="ECO:0000256" key="1">
    <source>
        <dbReference type="ARBA" id="ARBA00022723"/>
    </source>
</evidence>
<dbReference type="Pfam" id="PF13923">
    <property type="entry name" value="zf-C3HC4_2"/>
    <property type="match status" value="1"/>
</dbReference>
<dbReference type="PANTHER" id="PTHR46537">
    <property type="entry name" value="OS11G0578200 PROTEIN"/>
    <property type="match status" value="1"/>
</dbReference>
<evidence type="ECO:0000256" key="4">
    <source>
        <dbReference type="PROSITE-ProRule" id="PRU00175"/>
    </source>
</evidence>
<feature type="compositionally biased region" description="Basic and acidic residues" evidence="5">
    <location>
        <begin position="129"/>
        <end position="141"/>
    </location>
</feature>
<dbReference type="GO" id="GO:0008270">
    <property type="term" value="F:zinc ion binding"/>
    <property type="evidence" value="ECO:0007669"/>
    <property type="project" value="UniProtKB-KW"/>
</dbReference>
<dbReference type="PANTHER" id="PTHR46537:SF3">
    <property type="entry name" value="E3 UBIQUITIN-PROTEIN LIGASE RING1A"/>
    <property type="match status" value="1"/>
</dbReference>
<feature type="compositionally biased region" description="Polar residues" evidence="5">
    <location>
        <begin position="374"/>
        <end position="386"/>
    </location>
</feature>
<feature type="region of interest" description="Disordered" evidence="5">
    <location>
        <begin position="1"/>
        <end position="180"/>
    </location>
</feature>
<feature type="compositionally biased region" description="Acidic residues" evidence="5">
    <location>
        <begin position="142"/>
        <end position="151"/>
    </location>
</feature>
<dbReference type="PROSITE" id="PS50089">
    <property type="entry name" value="ZF_RING_2"/>
    <property type="match status" value="1"/>
</dbReference>
<evidence type="ECO:0000259" key="6">
    <source>
        <dbReference type="PROSITE" id="PS50089"/>
    </source>
</evidence>
<feature type="compositionally biased region" description="Polar residues" evidence="5">
    <location>
        <begin position="31"/>
        <end position="47"/>
    </location>
</feature>
<evidence type="ECO:0000313" key="8">
    <source>
        <dbReference type="Proteomes" id="UP001210211"/>
    </source>
</evidence>
<keyword evidence="3" id="KW-0862">Zinc</keyword>
<dbReference type="InterPro" id="IPR017907">
    <property type="entry name" value="Znf_RING_CS"/>
</dbReference>
<proteinExistence type="predicted"/>
<gene>
    <name evidence="7" type="ORF">LUZ61_002571</name>
</gene>
<keyword evidence="1" id="KW-0479">Metal-binding</keyword>